<dbReference type="STRING" id="478744.SAMN05444359_104154"/>
<reference evidence="8" key="1">
    <citation type="submission" date="2016-10" db="EMBL/GenBank/DDBJ databases">
        <authorList>
            <person name="Varghese N."/>
            <person name="Submissions S."/>
        </authorList>
    </citation>
    <scope>NUCLEOTIDE SEQUENCE [LARGE SCALE GENOMIC DNA]</scope>
    <source>
        <strain evidence="8">DSM 24740</strain>
    </source>
</reference>
<dbReference type="InterPro" id="IPR001123">
    <property type="entry name" value="LeuE-type"/>
</dbReference>
<protein>
    <submittedName>
        <fullName evidence="7">Threonine/homoserine/homoserine lactone efflux protein</fullName>
    </submittedName>
</protein>
<dbReference type="RefSeq" id="WP_090166057.1">
    <property type="nucleotide sequence ID" value="NZ_FOFB01000004.1"/>
</dbReference>
<proteinExistence type="predicted"/>
<keyword evidence="5 6" id="KW-0472">Membrane</keyword>
<evidence type="ECO:0000256" key="4">
    <source>
        <dbReference type="ARBA" id="ARBA00022989"/>
    </source>
</evidence>
<dbReference type="EMBL" id="FOFB01000004">
    <property type="protein sequence ID" value="SEP99069.1"/>
    <property type="molecule type" value="Genomic_DNA"/>
</dbReference>
<keyword evidence="4 6" id="KW-1133">Transmembrane helix</keyword>
<evidence type="ECO:0000256" key="5">
    <source>
        <dbReference type="ARBA" id="ARBA00023136"/>
    </source>
</evidence>
<dbReference type="OrthoDB" id="1451945at2"/>
<dbReference type="AlphaFoldDB" id="A0A1H9CD31"/>
<name>A0A1H9CD31_9BACT</name>
<dbReference type="GO" id="GO:0005886">
    <property type="term" value="C:plasma membrane"/>
    <property type="evidence" value="ECO:0007669"/>
    <property type="project" value="UniProtKB-SubCell"/>
</dbReference>
<accession>A0A1H9CD31</accession>
<evidence type="ECO:0000256" key="6">
    <source>
        <dbReference type="SAM" id="Phobius"/>
    </source>
</evidence>
<evidence type="ECO:0000256" key="2">
    <source>
        <dbReference type="ARBA" id="ARBA00022475"/>
    </source>
</evidence>
<keyword evidence="8" id="KW-1185">Reference proteome</keyword>
<sequence>MAFYLCVVEILNGFLAGLATGVFITWFPGMLNMQAVATSVRVGTRKAYQFSAGLAIVIAAQTALAVLFANLLTDNPSILPNIRETAIPLFLLLAAGFTWKGFRARAARKAEKEVPYKGGPFWRGMMMSMMNILNVPFVFALAGWLMADGYLSRAFLPRLFYVPGTSLGAFLVFLMYSRLGDWINRNAALFTRNINFFIGGLFGLLALLQGIRLYS</sequence>
<evidence type="ECO:0000313" key="8">
    <source>
        <dbReference type="Proteomes" id="UP000199021"/>
    </source>
</evidence>
<comment type="subcellular location">
    <subcellularLocation>
        <location evidence="1">Cell membrane</location>
        <topology evidence="1">Multi-pass membrane protein</topology>
    </subcellularLocation>
</comment>
<feature type="transmembrane region" description="Helical" evidence="6">
    <location>
        <begin position="7"/>
        <end position="27"/>
    </location>
</feature>
<organism evidence="7 8">
    <name type="scientific">Neolewinella agarilytica</name>
    <dbReference type="NCBI Taxonomy" id="478744"/>
    <lineage>
        <taxon>Bacteria</taxon>
        <taxon>Pseudomonadati</taxon>
        <taxon>Bacteroidota</taxon>
        <taxon>Saprospiria</taxon>
        <taxon>Saprospirales</taxon>
        <taxon>Lewinellaceae</taxon>
        <taxon>Neolewinella</taxon>
    </lineage>
</organism>
<feature type="transmembrane region" description="Helical" evidence="6">
    <location>
        <begin position="85"/>
        <end position="102"/>
    </location>
</feature>
<dbReference type="Pfam" id="PF01810">
    <property type="entry name" value="LysE"/>
    <property type="match status" value="1"/>
</dbReference>
<keyword evidence="2" id="KW-1003">Cell membrane</keyword>
<dbReference type="Proteomes" id="UP000199021">
    <property type="component" value="Unassembled WGS sequence"/>
</dbReference>
<keyword evidence="3 6" id="KW-0812">Transmembrane</keyword>
<evidence type="ECO:0000256" key="3">
    <source>
        <dbReference type="ARBA" id="ARBA00022692"/>
    </source>
</evidence>
<feature type="transmembrane region" description="Helical" evidence="6">
    <location>
        <begin position="47"/>
        <end position="73"/>
    </location>
</feature>
<evidence type="ECO:0000313" key="7">
    <source>
        <dbReference type="EMBL" id="SEP99069.1"/>
    </source>
</evidence>
<gene>
    <name evidence="7" type="ORF">SAMN05444359_104154</name>
</gene>
<dbReference type="GO" id="GO:0006865">
    <property type="term" value="P:amino acid transport"/>
    <property type="evidence" value="ECO:0007669"/>
    <property type="project" value="InterPro"/>
</dbReference>
<feature type="transmembrane region" description="Helical" evidence="6">
    <location>
        <begin position="196"/>
        <end position="214"/>
    </location>
</feature>
<evidence type="ECO:0000256" key="1">
    <source>
        <dbReference type="ARBA" id="ARBA00004651"/>
    </source>
</evidence>
<feature type="transmembrane region" description="Helical" evidence="6">
    <location>
        <begin position="122"/>
        <end position="147"/>
    </location>
</feature>
<dbReference type="InParanoid" id="A0A1H9CD31"/>
<feature type="transmembrane region" description="Helical" evidence="6">
    <location>
        <begin position="159"/>
        <end position="176"/>
    </location>
</feature>